<keyword evidence="1" id="KW-0472">Membrane</keyword>
<sequence length="148" mass="16958">MWGHKKKLSLWLYSGLSVIWCTLVNRRLFLNLHVCWQEMFSQLLLSLLSLLSGDTSERTFIFILGLYKTGAFTTVDQHGCCRGLKVKLPPEGWMSSLSIYPFSLVVSSDIGSCALFAVAFIFAFVAFHIWFLPRPSVNTLMFLDYYLK</sequence>
<reference evidence="2" key="1">
    <citation type="submission" date="2019-12" db="EMBL/GenBank/DDBJ databases">
        <title>Genome sequencing and annotation of Brassica cretica.</title>
        <authorList>
            <person name="Studholme D.J."/>
            <person name="Sarris P.F."/>
        </authorList>
    </citation>
    <scope>NUCLEOTIDE SEQUENCE</scope>
    <source>
        <strain evidence="2">PFS-001/15</strain>
        <tissue evidence="2">Leaf</tissue>
    </source>
</reference>
<keyword evidence="1" id="KW-0812">Transmembrane</keyword>
<evidence type="ECO:0000313" key="2">
    <source>
        <dbReference type="EMBL" id="KAF2606915.1"/>
    </source>
</evidence>
<dbReference type="AlphaFoldDB" id="A0A8S9LII5"/>
<evidence type="ECO:0000256" key="1">
    <source>
        <dbReference type="SAM" id="Phobius"/>
    </source>
</evidence>
<proteinExistence type="predicted"/>
<dbReference type="EMBL" id="QGKW02000276">
    <property type="protein sequence ID" value="KAF2606915.1"/>
    <property type="molecule type" value="Genomic_DNA"/>
</dbReference>
<keyword evidence="1" id="KW-1133">Transmembrane helix</keyword>
<protein>
    <submittedName>
        <fullName evidence="2">Uncharacterized protein</fullName>
    </submittedName>
</protein>
<accession>A0A8S9LII5</accession>
<evidence type="ECO:0000313" key="3">
    <source>
        <dbReference type="Proteomes" id="UP000712281"/>
    </source>
</evidence>
<name>A0A8S9LII5_BRACR</name>
<feature type="transmembrane region" description="Helical" evidence="1">
    <location>
        <begin position="99"/>
        <end position="132"/>
    </location>
</feature>
<gene>
    <name evidence="2" type="ORF">F2Q68_00042954</name>
</gene>
<dbReference type="Proteomes" id="UP000712281">
    <property type="component" value="Unassembled WGS sequence"/>
</dbReference>
<comment type="caution">
    <text evidence="2">The sequence shown here is derived from an EMBL/GenBank/DDBJ whole genome shotgun (WGS) entry which is preliminary data.</text>
</comment>
<organism evidence="2 3">
    <name type="scientific">Brassica cretica</name>
    <name type="common">Mustard</name>
    <dbReference type="NCBI Taxonomy" id="69181"/>
    <lineage>
        <taxon>Eukaryota</taxon>
        <taxon>Viridiplantae</taxon>
        <taxon>Streptophyta</taxon>
        <taxon>Embryophyta</taxon>
        <taxon>Tracheophyta</taxon>
        <taxon>Spermatophyta</taxon>
        <taxon>Magnoliopsida</taxon>
        <taxon>eudicotyledons</taxon>
        <taxon>Gunneridae</taxon>
        <taxon>Pentapetalae</taxon>
        <taxon>rosids</taxon>
        <taxon>malvids</taxon>
        <taxon>Brassicales</taxon>
        <taxon>Brassicaceae</taxon>
        <taxon>Brassiceae</taxon>
        <taxon>Brassica</taxon>
    </lineage>
</organism>